<evidence type="ECO:0000256" key="4">
    <source>
        <dbReference type="ARBA" id="ARBA00022475"/>
    </source>
</evidence>
<keyword evidence="7" id="KW-0812">Transmembrane</keyword>
<dbReference type="InterPro" id="IPR031905">
    <property type="entry name" value="Flotillin_C"/>
</dbReference>
<feature type="transmembrane region" description="Helical" evidence="7">
    <location>
        <begin position="6"/>
        <end position="28"/>
    </location>
</feature>
<dbReference type="CDD" id="cd03399">
    <property type="entry name" value="SPFH_flotillin"/>
    <property type="match status" value="1"/>
</dbReference>
<evidence type="ECO:0000256" key="3">
    <source>
        <dbReference type="ARBA" id="ARBA00007161"/>
    </source>
</evidence>
<dbReference type="Pfam" id="PF01145">
    <property type="entry name" value="Band_7"/>
    <property type="match status" value="1"/>
</dbReference>
<dbReference type="Proteomes" id="UP000663722">
    <property type="component" value="Chromosome"/>
</dbReference>
<keyword evidence="4" id="KW-1003">Cell membrane</keyword>
<dbReference type="GO" id="GO:0005886">
    <property type="term" value="C:plasma membrane"/>
    <property type="evidence" value="ECO:0007669"/>
    <property type="project" value="UniProtKB-SubCell"/>
</dbReference>
<dbReference type="RefSeq" id="WP_207683138.1">
    <property type="nucleotide sequence ID" value="NZ_CP061800.1"/>
</dbReference>
<dbReference type="SUPFAM" id="SSF117892">
    <property type="entry name" value="Band 7/SPFH domain"/>
    <property type="match status" value="1"/>
</dbReference>
<dbReference type="Gene3D" id="3.30.479.30">
    <property type="entry name" value="Band 7 domain"/>
    <property type="match status" value="1"/>
</dbReference>
<sequence length="588" mass="65027">MSNFMIAALSIGFGLFTLIVIGLILSKLYARASKEVSFVRTGWRGQKVIMNAGALVFPVLHQVIPVNMNTLRLEVQRTNVQALITRDRMRVDVQAEFYVRVKPTVEAIANAAQTLGRRTMDPTALKELVEGKFVDALRAVAAEMAIEELHEQRVDFVQKVQTAVSEDLLKNGLELETVSLTALDQTDQSHFNAQNIFDARGLTKLTEEIEARRKQRNDIERDTEVEIQKKNLGAERQKLELSREEEYARLEQQREIEVRRAEQQSEIAREQAEKERQAKEAQIIAKQQVDQAQLMAERGVEEERIEKERLLREKDIERKKAIETAEIERKKSVTLADQERAIAIAEKSKEKSVAQAEADKALALSVTAEEKVSTARETEIAERQKAIELVEARKQAERDAIGIMVAADAEKKAAADKADALRVVAVGEADKIKIAAQAEAQAKVVQAEADKKRYAVEAEGTRALHEAENILEPGIIAMRIKISLIEHLDKIIRESVKPIQAIEGIKIIQVGGLGSAGGGSASGKQKGSENLADQMVNSALRYRGQAPLIDSLLKELGISSGCDINELTAGICSQTAESSDEGSDTDTD</sequence>
<evidence type="ECO:0000313" key="10">
    <source>
        <dbReference type="Proteomes" id="UP000663722"/>
    </source>
</evidence>
<accession>A0A975GP04</accession>
<organism evidence="9 10">
    <name type="scientific">Desulfonema magnum</name>
    <dbReference type="NCBI Taxonomy" id="45655"/>
    <lineage>
        <taxon>Bacteria</taxon>
        <taxon>Pseudomonadati</taxon>
        <taxon>Thermodesulfobacteriota</taxon>
        <taxon>Desulfobacteria</taxon>
        <taxon>Desulfobacterales</taxon>
        <taxon>Desulfococcaceae</taxon>
        <taxon>Desulfonema</taxon>
    </lineage>
</organism>
<dbReference type="Pfam" id="PF15975">
    <property type="entry name" value="Flot"/>
    <property type="match status" value="1"/>
</dbReference>
<dbReference type="PANTHER" id="PTHR13806">
    <property type="entry name" value="FLOTILLIN-RELATED"/>
    <property type="match status" value="1"/>
</dbReference>
<feature type="domain" description="Band 7" evidence="8">
    <location>
        <begin position="26"/>
        <end position="195"/>
    </location>
</feature>
<dbReference type="InterPro" id="IPR027705">
    <property type="entry name" value="Flotillin_fam"/>
</dbReference>
<keyword evidence="10" id="KW-1185">Reference proteome</keyword>
<dbReference type="SMART" id="SM00244">
    <property type="entry name" value="PHB"/>
    <property type="match status" value="1"/>
</dbReference>
<name>A0A975GP04_9BACT</name>
<evidence type="ECO:0000256" key="5">
    <source>
        <dbReference type="ARBA" id="ARBA00023136"/>
    </source>
</evidence>
<reference evidence="9" key="1">
    <citation type="journal article" date="2021" name="Microb. Physiol.">
        <title>Proteogenomic Insights into the Physiology of Marine, Sulfate-Reducing, Filamentous Desulfonema limicola and Desulfonema magnum.</title>
        <authorList>
            <person name="Schnaars V."/>
            <person name="Wohlbrand L."/>
            <person name="Scheve S."/>
            <person name="Hinrichs C."/>
            <person name="Reinhardt R."/>
            <person name="Rabus R."/>
        </authorList>
    </citation>
    <scope>NUCLEOTIDE SEQUENCE</scope>
    <source>
        <strain evidence="9">4be13</strain>
    </source>
</reference>
<keyword evidence="7" id="KW-1133">Transmembrane helix</keyword>
<evidence type="ECO:0000256" key="6">
    <source>
        <dbReference type="SAM" id="Coils"/>
    </source>
</evidence>
<gene>
    <name evidence="9" type="ORF">dnm_043630</name>
</gene>
<keyword evidence="5 7" id="KW-0472">Membrane</keyword>
<dbReference type="InterPro" id="IPR001107">
    <property type="entry name" value="Band_7"/>
</dbReference>
<keyword evidence="6" id="KW-0175">Coiled coil</keyword>
<comment type="subcellular location">
    <subcellularLocation>
        <location evidence="2">Cell membrane</location>
    </subcellularLocation>
    <subcellularLocation>
        <location evidence="1">Membrane</location>
        <topology evidence="1">Single-pass membrane protein</topology>
    </subcellularLocation>
</comment>
<dbReference type="PANTHER" id="PTHR13806:SF31">
    <property type="entry name" value="FLOTILLIN-LIKE PROTEIN 1-RELATED"/>
    <property type="match status" value="1"/>
</dbReference>
<evidence type="ECO:0000313" key="9">
    <source>
        <dbReference type="EMBL" id="QTA88320.1"/>
    </source>
</evidence>
<dbReference type="EMBL" id="CP061800">
    <property type="protein sequence ID" value="QTA88320.1"/>
    <property type="molecule type" value="Genomic_DNA"/>
</dbReference>
<feature type="transmembrane region" description="Helical" evidence="7">
    <location>
        <begin position="48"/>
        <end position="68"/>
    </location>
</feature>
<proteinExistence type="inferred from homology"/>
<evidence type="ECO:0000256" key="1">
    <source>
        <dbReference type="ARBA" id="ARBA00004167"/>
    </source>
</evidence>
<evidence type="ECO:0000259" key="8">
    <source>
        <dbReference type="SMART" id="SM00244"/>
    </source>
</evidence>
<evidence type="ECO:0000256" key="7">
    <source>
        <dbReference type="SAM" id="Phobius"/>
    </source>
</evidence>
<dbReference type="AlphaFoldDB" id="A0A975GP04"/>
<protein>
    <submittedName>
        <fullName evidence="9">Flotillin domain-containing protein</fullName>
    </submittedName>
</protein>
<dbReference type="InterPro" id="IPR036013">
    <property type="entry name" value="Band_7/SPFH_dom_sf"/>
</dbReference>
<dbReference type="KEGG" id="dmm:dnm_043630"/>
<evidence type="ECO:0000256" key="2">
    <source>
        <dbReference type="ARBA" id="ARBA00004236"/>
    </source>
</evidence>
<comment type="similarity">
    <text evidence="3">Belongs to the band 7/mec-2 family. Flotillin subfamily.</text>
</comment>
<feature type="coiled-coil region" evidence="6">
    <location>
        <begin position="251"/>
        <end position="320"/>
    </location>
</feature>